<organism evidence="11 12">
    <name type="scientific">Falsigemmobacter intermedius</name>
    <dbReference type="NCBI Taxonomy" id="1553448"/>
    <lineage>
        <taxon>Bacteria</taxon>
        <taxon>Pseudomonadati</taxon>
        <taxon>Pseudomonadota</taxon>
        <taxon>Alphaproteobacteria</taxon>
        <taxon>Rhodobacterales</taxon>
        <taxon>Paracoccaceae</taxon>
        <taxon>Falsigemmobacter</taxon>
    </lineage>
</organism>
<keyword evidence="8 10" id="KW-1133">Transmembrane helix</keyword>
<dbReference type="OrthoDB" id="7619358at2"/>
<dbReference type="Pfam" id="PF03748">
    <property type="entry name" value="FliL"/>
    <property type="match status" value="1"/>
</dbReference>
<keyword evidence="4" id="KW-1003">Cell membrane</keyword>
<protein>
    <recommendedName>
        <fullName evidence="10">Flagellar protein FliL</fullName>
    </recommendedName>
</protein>
<sequence length="159" mass="16774">MSDTTVTDGIPTKPKSGKIPIILGLALSLPALAAGFWLTWSGVIPPGGTPGARQGSTTGGAVSYIELDPLVVALSPGGRSRHLRLTAQLEVEPGARAAVEALRPRILDMMNSYLSALTLGELEAQSSMIRLRAHLLRRIALIAGDGQVRDLLITEFVLN</sequence>
<evidence type="ECO:0000256" key="3">
    <source>
        <dbReference type="ARBA" id="ARBA00008281"/>
    </source>
</evidence>
<evidence type="ECO:0000256" key="8">
    <source>
        <dbReference type="ARBA" id="ARBA00022989"/>
    </source>
</evidence>
<evidence type="ECO:0000313" key="12">
    <source>
        <dbReference type="Proteomes" id="UP000287168"/>
    </source>
</evidence>
<evidence type="ECO:0000256" key="6">
    <source>
        <dbReference type="ARBA" id="ARBA00022692"/>
    </source>
</evidence>
<dbReference type="GO" id="GO:0005886">
    <property type="term" value="C:plasma membrane"/>
    <property type="evidence" value="ECO:0007669"/>
    <property type="project" value="UniProtKB-SubCell"/>
</dbReference>
<dbReference type="InterPro" id="IPR005503">
    <property type="entry name" value="FliL"/>
</dbReference>
<keyword evidence="5 10" id="KW-0145">Chemotaxis</keyword>
<keyword evidence="11" id="KW-0282">Flagellum</keyword>
<gene>
    <name evidence="11" type="ORF">EP867_03715</name>
</gene>
<comment type="subcellular location">
    <subcellularLocation>
        <location evidence="10">Cell inner membrane</location>
    </subcellularLocation>
    <subcellularLocation>
        <location evidence="2">Cell membrane</location>
        <topology evidence="2">Single-pass membrane protein</topology>
    </subcellularLocation>
</comment>
<feature type="transmembrane region" description="Helical" evidence="10">
    <location>
        <begin position="21"/>
        <end position="40"/>
    </location>
</feature>
<comment type="function">
    <text evidence="1 10">Controls the rotational direction of flagella during chemotaxis.</text>
</comment>
<keyword evidence="10" id="KW-0997">Cell inner membrane</keyword>
<evidence type="ECO:0000256" key="7">
    <source>
        <dbReference type="ARBA" id="ARBA00022779"/>
    </source>
</evidence>
<dbReference type="GO" id="GO:0006935">
    <property type="term" value="P:chemotaxis"/>
    <property type="evidence" value="ECO:0007669"/>
    <property type="project" value="UniProtKB-KW"/>
</dbReference>
<dbReference type="RefSeq" id="WP_128486863.1">
    <property type="nucleotide sequence ID" value="NZ_JBHLXB010000050.1"/>
</dbReference>
<accession>A0A3S3UCD4</accession>
<dbReference type="AlphaFoldDB" id="A0A3S3UCD4"/>
<keyword evidence="11" id="KW-0966">Cell projection</keyword>
<keyword evidence="12" id="KW-1185">Reference proteome</keyword>
<comment type="similarity">
    <text evidence="3 10">Belongs to the FliL family.</text>
</comment>
<dbReference type="GO" id="GO:0071973">
    <property type="term" value="P:bacterial-type flagellum-dependent cell motility"/>
    <property type="evidence" value="ECO:0007669"/>
    <property type="project" value="InterPro"/>
</dbReference>
<keyword evidence="9 10" id="KW-0472">Membrane</keyword>
<comment type="caution">
    <text evidence="11">The sequence shown here is derived from an EMBL/GenBank/DDBJ whole genome shotgun (WGS) entry which is preliminary data.</text>
</comment>
<dbReference type="EMBL" id="SBLC01000004">
    <property type="protein sequence ID" value="RWY43526.1"/>
    <property type="molecule type" value="Genomic_DNA"/>
</dbReference>
<dbReference type="Proteomes" id="UP000287168">
    <property type="component" value="Unassembled WGS sequence"/>
</dbReference>
<proteinExistence type="inferred from homology"/>
<keyword evidence="7 10" id="KW-0283">Flagellar rotation</keyword>
<evidence type="ECO:0000256" key="4">
    <source>
        <dbReference type="ARBA" id="ARBA00022475"/>
    </source>
</evidence>
<evidence type="ECO:0000256" key="9">
    <source>
        <dbReference type="ARBA" id="ARBA00023136"/>
    </source>
</evidence>
<evidence type="ECO:0000256" key="2">
    <source>
        <dbReference type="ARBA" id="ARBA00004162"/>
    </source>
</evidence>
<name>A0A3S3UCD4_9RHOB</name>
<keyword evidence="6 10" id="KW-0812">Transmembrane</keyword>
<reference evidence="11 12" key="1">
    <citation type="journal article" date="2015" name="Int. J. Syst. Evol. Microbiol.">
        <title>Gemmobacter intermedius sp. nov., isolated from a white stork (Ciconia ciconia).</title>
        <authorList>
            <person name="Kampfer P."/>
            <person name="Jerzak L."/>
            <person name="Wilharm G."/>
            <person name="Golke J."/>
            <person name="Busse H.J."/>
            <person name="Glaeser S.P."/>
        </authorList>
    </citation>
    <scope>NUCLEOTIDE SEQUENCE [LARGE SCALE GENOMIC DNA]</scope>
    <source>
        <strain evidence="11 12">119/4</strain>
    </source>
</reference>
<evidence type="ECO:0000256" key="10">
    <source>
        <dbReference type="RuleBase" id="RU364125"/>
    </source>
</evidence>
<keyword evidence="11" id="KW-0969">Cilium</keyword>
<dbReference type="GO" id="GO:0009425">
    <property type="term" value="C:bacterial-type flagellum basal body"/>
    <property type="evidence" value="ECO:0007669"/>
    <property type="project" value="InterPro"/>
</dbReference>
<evidence type="ECO:0000313" key="11">
    <source>
        <dbReference type="EMBL" id="RWY43526.1"/>
    </source>
</evidence>
<evidence type="ECO:0000256" key="5">
    <source>
        <dbReference type="ARBA" id="ARBA00022500"/>
    </source>
</evidence>
<evidence type="ECO:0000256" key="1">
    <source>
        <dbReference type="ARBA" id="ARBA00002254"/>
    </source>
</evidence>